<evidence type="ECO:0000256" key="2">
    <source>
        <dbReference type="SAM" id="MobiDB-lite"/>
    </source>
</evidence>
<dbReference type="CDD" id="cd03468">
    <property type="entry name" value="PolY_like"/>
    <property type="match status" value="1"/>
</dbReference>
<dbReference type="Pfam" id="PF00817">
    <property type="entry name" value="IMS"/>
    <property type="match status" value="1"/>
</dbReference>
<sequence length="518" mass="57001">MQLWISLYLPTHSLDALFPNWSAEAPQAAVLRQGRVCACTPAALALGLRPGMRRGSALGLAPGIILREEDPQAEDACLRQLALAMLQYTPRLAYFDAHTLVLDVGASLRLFGGPRALGRRLAASLAALQARARLGMAPTAAGACMLAWRAGTGVRRRTLCTDTLRRLLDELPAASLPAGETHAAWFDDIGCSTLGQLRCLPRKGLQRRSAPAVVRSLDAAYGDADEHFVWFEAPPRFAQRHDFIERIEHVAGLRHAAVRLIELLCGWLQARHGATDRLDFLLHHEKGRHARPPTALGLAFSQAAWQAGDFLAVLDERLRGMSLEAPAIALELSVDRIEARPGQSQGLFIEPTQWASREGRLLDVLRVRLGPQGLWQPRPRADHRPEHANLWEPLTPDSYPGRGAARPQEAADAPTVDAAGASDTPDGQAAGRFPGTDRPFWLLRAAIPLETRNDRPCYQGAALRLVRGPERIEAGWWDDAGHVSRDYFVAQDASAARYWIYLDHKPGQPRWFLHGLFA</sequence>
<keyword evidence="5" id="KW-1185">Reference proteome</keyword>
<keyword evidence="1" id="KW-0227">DNA damage</keyword>
<name>A0ABV8NSC6_9BURK</name>
<dbReference type="PANTHER" id="PTHR35369:SF2">
    <property type="entry name" value="BLR3025 PROTEIN"/>
    <property type="match status" value="1"/>
</dbReference>
<comment type="caution">
    <text evidence="4">The sequence shown here is derived from an EMBL/GenBank/DDBJ whole genome shotgun (WGS) entry which is preliminary data.</text>
</comment>
<dbReference type="Proteomes" id="UP001595848">
    <property type="component" value="Unassembled WGS sequence"/>
</dbReference>
<dbReference type="InterPro" id="IPR050356">
    <property type="entry name" value="SulA_CellDiv_inhibitor"/>
</dbReference>
<dbReference type="InterPro" id="IPR001126">
    <property type="entry name" value="UmuC"/>
</dbReference>
<evidence type="ECO:0000313" key="5">
    <source>
        <dbReference type="Proteomes" id="UP001595848"/>
    </source>
</evidence>
<evidence type="ECO:0000313" key="4">
    <source>
        <dbReference type="EMBL" id="MFC4199751.1"/>
    </source>
</evidence>
<accession>A0ABV8NSC6</accession>
<dbReference type="RefSeq" id="WP_217962578.1">
    <property type="nucleotide sequence ID" value="NZ_JAHTBN010000001.1"/>
</dbReference>
<gene>
    <name evidence="4" type="ORF">ACFOY1_02185</name>
</gene>
<dbReference type="EMBL" id="JBHSBV010000001">
    <property type="protein sequence ID" value="MFC4199751.1"/>
    <property type="molecule type" value="Genomic_DNA"/>
</dbReference>
<feature type="compositionally biased region" description="Basic and acidic residues" evidence="2">
    <location>
        <begin position="379"/>
        <end position="389"/>
    </location>
</feature>
<feature type="compositionally biased region" description="Low complexity" evidence="2">
    <location>
        <begin position="410"/>
        <end position="421"/>
    </location>
</feature>
<evidence type="ECO:0000259" key="3">
    <source>
        <dbReference type="Pfam" id="PF00817"/>
    </source>
</evidence>
<feature type="domain" description="UmuC" evidence="3">
    <location>
        <begin position="29"/>
        <end position="143"/>
    </location>
</feature>
<organism evidence="4 5">
    <name type="scientific">Candidimonas humi</name>
    <dbReference type="NCBI Taxonomy" id="683355"/>
    <lineage>
        <taxon>Bacteria</taxon>
        <taxon>Pseudomonadati</taxon>
        <taxon>Pseudomonadota</taxon>
        <taxon>Betaproteobacteria</taxon>
        <taxon>Burkholderiales</taxon>
        <taxon>Alcaligenaceae</taxon>
        <taxon>Candidimonas</taxon>
    </lineage>
</organism>
<dbReference type="PANTHER" id="PTHR35369">
    <property type="entry name" value="BLR3025 PROTEIN-RELATED"/>
    <property type="match status" value="1"/>
</dbReference>
<evidence type="ECO:0000256" key="1">
    <source>
        <dbReference type="ARBA" id="ARBA00022763"/>
    </source>
</evidence>
<protein>
    <submittedName>
        <fullName evidence="4">Y-family DNA polymerase</fullName>
    </submittedName>
</protein>
<proteinExistence type="predicted"/>
<reference evidence="5" key="1">
    <citation type="journal article" date="2019" name="Int. J. Syst. Evol. Microbiol.">
        <title>The Global Catalogue of Microorganisms (GCM) 10K type strain sequencing project: providing services to taxonomists for standard genome sequencing and annotation.</title>
        <authorList>
            <consortium name="The Broad Institute Genomics Platform"/>
            <consortium name="The Broad Institute Genome Sequencing Center for Infectious Disease"/>
            <person name="Wu L."/>
            <person name="Ma J."/>
        </authorList>
    </citation>
    <scope>NUCLEOTIDE SEQUENCE [LARGE SCALE GENOMIC DNA]</scope>
    <source>
        <strain evidence="5">LMG 24813</strain>
    </source>
</reference>
<feature type="region of interest" description="Disordered" evidence="2">
    <location>
        <begin position="374"/>
        <end position="432"/>
    </location>
</feature>